<comment type="caution">
    <text evidence="2">The sequence shown here is derived from an EMBL/GenBank/DDBJ whole genome shotgun (WGS) entry which is preliminary data.</text>
</comment>
<accession>A0A9X6NG26</accession>
<name>A0A9X6NG26_HYPEX</name>
<protein>
    <submittedName>
        <fullName evidence="2">Uncharacterized protein</fullName>
    </submittedName>
</protein>
<gene>
    <name evidence="2" type="ORF">BV898_18016</name>
</gene>
<proteinExistence type="predicted"/>
<keyword evidence="1" id="KW-0732">Signal</keyword>
<dbReference type="EMBL" id="MTYJ01000331">
    <property type="protein sequence ID" value="OWA53595.1"/>
    <property type="molecule type" value="Genomic_DNA"/>
</dbReference>
<keyword evidence="3" id="KW-1185">Reference proteome</keyword>
<dbReference type="Proteomes" id="UP000192578">
    <property type="component" value="Unassembled WGS sequence"/>
</dbReference>
<reference evidence="3" key="1">
    <citation type="submission" date="2017-01" db="EMBL/GenBank/DDBJ databases">
        <title>Comparative genomics of anhydrobiosis in the tardigrade Hypsibius dujardini.</title>
        <authorList>
            <person name="Yoshida Y."/>
            <person name="Koutsovoulos G."/>
            <person name="Laetsch D."/>
            <person name="Stevens L."/>
            <person name="Kumar S."/>
            <person name="Horikawa D."/>
            <person name="Ishino K."/>
            <person name="Komine S."/>
            <person name="Tomita M."/>
            <person name="Blaxter M."/>
            <person name="Arakawa K."/>
        </authorList>
    </citation>
    <scope>NUCLEOTIDE SEQUENCE [LARGE SCALE GENOMIC DNA]</scope>
    <source>
        <strain evidence="3">Z151</strain>
    </source>
</reference>
<dbReference type="OrthoDB" id="2094222at2759"/>
<sequence length="322" mass="35094">MPSELNFFMTPSLILIQISLTVAVLPADYESRSAQAKQEVLWTQIQAEPHDPNSFPVEAPSKLQSALLVVPTHLRHAFTHVSDEMIEGRVKLLHTYGICAKAHLVMVPDSRYTGIFRTGVTGIVRPSIAKLSPTNFIPGMGFKALLDGKPSVNFHTLFSLDGQGANRNYFHNNMSSVISPPSSFAVALASKFFEMALILLPGGASKRPEDSNTMTVYEHASVERSGATVPASAVTAPYKIDFVPNKDLGYSESDSADFRTRIGAIAPGTRLYTMVAYGNKADADARQGGEIIGSMVTDSAFLASKYCDEKLHFKHATQPWKQ</sequence>
<evidence type="ECO:0000256" key="1">
    <source>
        <dbReference type="SAM" id="SignalP"/>
    </source>
</evidence>
<evidence type="ECO:0000313" key="2">
    <source>
        <dbReference type="EMBL" id="OWA53595.1"/>
    </source>
</evidence>
<feature type="chain" id="PRO_5040746557" evidence="1">
    <location>
        <begin position="24"/>
        <end position="322"/>
    </location>
</feature>
<organism evidence="2 3">
    <name type="scientific">Hypsibius exemplaris</name>
    <name type="common">Freshwater tardigrade</name>
    <dbReference type="NCBI Taxonomy" id="2072580"/>
    <lineage>
        <taxon>Eukaryota</taxon>
        <taxon>Metazoa</taxon>
        <taxon>Ecdysozoa</taxon>
        <taxon>Tardigrada</taxon>
        <taxon>Eutardigrada</taxon>
        <taxon>Parachela</taxon>
        <taxon>Hypsibioidea</taxon>
        <taxon>Hypsibiidae</taxon>
        <taxon>Hypsibius</taxon>
    </lineage>
</organism>
<feature type="signal peptide" evidence="1">
    <location>
        <begin position="1"/>
        <end position="23"/>
    </location>
</feature>
<dbReference type="AlphaFoldDB" id="A0A9X6NG26"/>
<evidence type="ECO:0000313" key="3">
    <source>
        <dbReference type="Proteomes" id="UP000192578"/>
    </source>
</evidence>